<dbReference type="Proteomes" id="UP001320876">
    <property type="component" value="Unassembled WGS sequence"/>
</dbReference>
<name>A0ABT3GRY0_9BACT</name>
<protein>
    <recommendedName>
        <fullName evidence="3">DUF1285 domain-containing protein</fullName>
    </recommendedName>
</protein>
<accession>A0ABT3GRY0</accession>
<organism evidence="1 2">
    <name type="scientific">Luteolibacter arcticus</name>
    <dbReference type="NCBI Taxonomy" id="1581411"/>
    <lineage>
        <taxon>Bacteria</taxon>
        <taxon>Pseudomonadati</taxon>
        <taxon>Verrucomicrobiota</taxon>
        <taxon>Verrucomicrobiia</taxon>
        <taxon>Verrucomicrobiales</taxon>
        <taxon>Verrucomicrobiaceae</taxon>
        <taxon>Luteolibacter</taxon>
    </lineage>
</organism>
<keyword evidence="2" id="KW-1185">Reference proteome</keyword>
<dbReference type="RefSeq" id="WP_264490339.1">
    <property type="nucleotide sequence ID" value="NZ_JAPDDT010000023.1"/>
</dbReference>
<comment type="caution">
    <text evidence="1">The sequence shown here is derived from an EMBL/GenBank/DDBJ whole genome shotgun (WGS) entry which is preliminary data.</text>
</comment>
<evidence type="ECO:0000313" key="2">
    <source>
        <dbReference type="Proteomes" id="UP001320876"/>
    </source>
</evidence>
<reference evidence="1 2" key="1">
    <citation type="submission" date="2022-10" db="EMBL/GenBank/DDBJ databases">
        <title>Luteolibacter arcticus strain CCTCC AB 2014275, whole genome shotgun sequencing project.</title>
        <authorList>
            <person name="Zhao G."/>
            <person name="Shen L."/>
        </authorList>
    </citation>
    <scope>NUCLEOTIDE SEQUENCE [LARGE SCALE GENOMIC DNA]</scope>
    <source>
        <strain evidence="1 2">CCTCC AB 2014275</strain>
    </source>
</reference>
<proteinExistence type="predicted"/>
<gene>
    <name evidence="1" type="ORF">OKA05_26980</name>
</gene>
<sequence length="183" mass="20838">MKRIPEKLIRHYQESRALVSLTREEIDPHTIHGFIVDFDEDWTALQYVYDFHLDGYLFLRRADLTSLKAGATDAFHEQMMEADGILQQVDFDFRLPPEGVGALLAGMPEGRIVILKNEREDDLFLIGPVLKVAGGTVSLRFFSGAGSWNEEPAEIAMEDITWVSFATNYTLAYERHFARLRAG</sequence>
<evidence type="ECO:0008006" key="3">
    <source>
        <dbReference type="Google" id="ProtNLM"/>
    </source>
</evidence>
<evidence type="ECO:0000313" key="1">
    <source>
        <dbReference type="EMBL" id="MCW1926231.1"/>
    </source>
</evidence>
<dbReference type="EMBL" id="JAPDDT010000023">
    <property type="protein sequence ID" value="MCW1926231.1"/>
    <property type="molecule type" value="Genomic_DNA"/>
</dbReference>